<dbReference type="RefSeq" id="WP_035343898.1">
    <property type="nucleotide sequence ID" value="NZ_BAUU01000014.1"/>
</dbReference>
<dbReference type="EMBL" id="BAUU01000014">
    <property type="protein sequence ID" value="GAE30860.1"/>
    <property type="molecule type" value="Genomic_DNA"/>
</dbReference>
<keyword evidence="1" id="KW-1133">Transmembrane helix</keyword>
<protein>
    <recommendedName>
        <fullName evidence="4">Integral membrane protein</fullName>
    </recommendedName>
</protein>
<dbReference type="Proteomes" id="UP000018895">
    <property type="component" value="Unassembled WGS sequence"/>
</dbReference>
<dbReference type="AlphaFoldDB" id="W4QFI3"/>
<evidence type="ECO:0000256" key="1">
    <source>
        <dbReference type="SAM" id="Phobius"/>
    </source>
</evidence>
<keyword evidence="3" id="KW-1185">Reference proteome</keyword>
<dbReference type="OrthoDB" id="2938565at2"/>
<comment type="caution">
    <text evidence="2">The sequence shown here is derived from an EMBL/GenBank/DDBJ whole genome shotgun (WGS) entry which is preliminary data.</text>
</comment>
<evidence type="ECO:0000313" key="3">
    <source>
        <dbReference type="Proteomes" id="UP000018895"/>
    </source>
</evidence>
<gene>
    <name evidence="2" type="ORF">JCM9152_2284</name>
</gene>
<sequence length="142" mass="16521">MLEIIFYGIHLVFSLFFFLLIPFVWLIKGSVIEGNVLNLQRLLRFYKPILFMAHIGVIVSLLTGMYLATSWFNLWFLAVFVVWLVLSAYLGITAKYVRLVLEQIEQHSALKSSNIVSKLRRASLILMMMTVLMFALKLLRYV</sequence>
<feature type="transmembrane region" description="Helical" evidence="1">
    <location>
        <begin position="48"/>
        <end position="68"/>
    </location>
</feature>
<keyword evidence="1" id="KW-0812">Transmembrane</keyword>
<organism evidence="2 3">
    <name type="scientific">Halalkalibacter hemicellulosilyticusJCM 9152</name>
    <dbReference type="NCBI Taxonomy" id="1236971"/>
    <lineage>
        <taxon>Bacteria</taxon>
        <taxon>Bacillati</taxon>
        <taxon>Bacillota</taxon>
        <taxon>Bacilli</taxon>
        <taxon>Bacillales</taxon>
        <taxon>Bacillaceae</taxon>
        <taxon>Halalkalibacter</taxon>
    </lineage>
</organism>
<name>W4QFI3_9BACI</name>
<proteinExistence type="predicted"/>
<accession>W4QFI3</accession>
<feature type="transmembrane region" description="Helical" evidence="1">
    <location>
        <begin position="122"/>
        <end position="139"/>
    </location>
</feature>
<reference evidence="2" key="1">
    <citation type="journal article" date="2014" name="Genome Announc.">
        <title>Draft Genome Sequences of Three Alkaliphilic Bacillus Strains, Bacillus wakoensis JCM 9140T, Bacillus akibai JCM 9157T, and Bacillus hemicellulosilyticus JCM 9152T.</title>
        <authorList>
            <person name="Yuki M."/>
            <person name="Oshima K."/>
            <person name="Suda W."/>
            <person name="Oshida Y."/>
            <person name="Kitamura K."/>
            <person name="Iida T."/>
            <person name="Hattori M."/>
            <person name="Ohkuma M."/>
        </authorList>
    </citation>
    <scope>NUCLEOTIDE SEQUENCE [LARGE SCALE GENOMIC DNA]</scope>
    <source>
        <strain evidence="2">JCM 9152</strain>
    </source>
</reference>
<feature type="transmembrane region" description="Helical" evidence="1">
    <location>
        <begin position="6"/>
        <end position="27"/>
    </location>
</feature>
<feature type="transmembrane region" description="Helical" evidence="1">
    <location>
        <begin position="74"/>
        <end position="101"/>
    </location>
</feature>
<dbReference type="STRING" id="1236971.JCM9152_2284"/>
<evidence type="ECO:0008006" key="4">
    <source>
        <dbReference type="Google" id="ProtNLM"/>
    </source>
</evidence>
<evidence type="ECO:0000313" key="2">
    <source>
        <dbReference type="EMBL" id="GAE30860.1"/>
    </source>
</evidence>
<keyword evidence="1" id="KW-0472">Membrane</keyword>